<organism evidence="2 3">
    <name type="scientific">Apatococcus fuscideae</name>
    <dbReference type="NCBI Taxonomy" id="2026836"/>
    <lineage>
        <taxon>Eukaryota</taxon>
        <taxon>Viridiplantae</taxon>
        <taxon>Chlorophyta</taxon>
        <taxon>core chlorophytes</taxon>
        <taxon>Trebouxiophyceae</taxon>
        <taxon>Chlorellales</taxon>
        <taxon>Chlorellaceae</taxon>
        <taxon>Apatococcus</taxon>
    </lineage>
</organism>
<feature type="domain" description="Protein HGH1 N-terminal" evidence="1">
    <location>
        <begin position="97"/>
        <end position="278"/>
    </location>
</feature>
<dbReference type="SUPFAM" id="SSF48371">
    <property type="entry name" value="ARM repeat"/>
    <property type="match status" value="1"/>
</dbReference>
<dbReference type="PANTHER" id="PTHR13387:SF9">
    <property type="entry name" value="PROTEIN HGH1 HOMOLOG"/>
    <property type="match status" value="1"/>
</dbReference>
<dbReference type="InterPro" id="IPR011989">
    <property type="entry name" value="ARM-like"/>
</dbReference>
<evidence type="ECO:0000313" key="3">
    <source>
        <dbReference type="Proteomes" id="UP001485043"/>
    </source>
</evidence>
<accession>A0AAW1TKG2</accession>
<dbReference type="Gene3D" id="1.25.10.10">
    <property type="entry name" value="Leucine-rich Repeat Variant"/>
    <property type="match status" value="1"/>
</dbReference>
<comment type="caution">
    <text evidence="2">The sequence shown here is derived from an EMBL/GenBank/DDBJ whole genome shotgun (WGS) entry which is preliminary data.</text>
</comment>
<sequence length="344" mass="36114">MSDPLAELVELLGSQRLEVRKGAAVVVEGLAGSPEGLSQLNSVLDTLLPALLRRLSDDPAVSRAVLTGLVNLAQDDRAVAQLVDLSVVGRCVDYLKDSSSPNSGLFAMLLNNVTLCKPGASSLLQLRNPQLQGYHMAVILQLLVQSSSAAAPAASAPASSSAASKQDDDPLGHLAAVVNNVTQFKEGRVLLASPASGGSQLPALASQLTTSNPKRRWGCASALHNCCFHAQPDGTLDAVLSSTDTLSSMLAALCGIGQPQEPDAEVRERLADSILLLAQNDAGRRKLWELQAPESLRKGYEMEQHPGVCEAMESCAELFLGDNGAVQDIEPPPDHGWHHTSAAA</sequence>
<dbReference type="InterPro" id="IPR039717">
    <property type="entry name" value="Hgh1"/>
</dbReference>
<keyword evidence="3" id="KW-1185">Reference proteome</keyword>
<dbReference type="Pfam" id="PF04063">
    <property type="entry name" value="DUF383"/>
    <property type="match status" value="1"/>
</dbReference>
<evidence type="ECO:0000313" key="2">
    <source>
        <dbReference type="EMBL" id="KAK9868878.1"/>
    </source>
</evidence>
<dbReference type="EMBL" id="JALJOV010000009">
    <property type="protein sequence ID" value="KAK9868878.1"/>
    <property type="molecule type" value="Genomic_DNA"/>
</dbReference>
<name>A0AAW1TKG2_9CHLO</name>
<dbReference type="PANTHER" id="PTHR13387">
    <property type="entry name" value="PROTEIN HGH1 HOMOLOG"/>
    <property type="match status" value="1"/>
</dbReference>
<protein>
    <recommendedName>
        <fullName evidence="1">Protein HGH1 N-terminal domain-containing protein</fullName>
    </recommendedName>
</protein>
<dbReference type="InterPro" id="IPR016024">
    <property type="entry name" value="ARM-type_fold"/>
</dbReference>
<gene>
    <name evidence="2" type="ORF">WJX84_008492</name>
</gene>
<dbReference type="InterPro" id="IPR007205">
    <property type="entry name" value="Protein_HGH1_N"/>
</dbReference>
<reference evidence="2 3" key="1">
    <citation type="journal article" date="2024" name="Nat. Commun.">
        <title>Phylogenomics reveals the evolutionary origins of lichenization in chlorophyte algae.</title>
        <authorList>
            <person name="Puginier C."/>
            <person name="Libourel C."/>
            <person name="Otte J."/>
            <person name="Skaloud P."/>
            <person name="Haon M."/>
            <person name="Grisel S."/>
            <person name="Petersen M."/>
            <person name="Berrin J.G."/>
            <person name="Delaux P.M."/>
            <person name="Dal Grande F."/>
            <person name="Keller J."/>
        </authorList>
    </citation>
    <scope>NUCLEOTIDE SEQUENCE [LARGE SCALE GENOMIC DNA]</scope>
    <source>
        <strain evidence="2 3">SAG 2523</strain>
    </source>
</reference>
<evidence type="ECO:0000259" key="1">
    <source>
        <dbReference type="Pfam" id="PF04063"/>
    </source>
</evidence>
<dbReference type="Proteomes" id="UP001485043">
    <property type="component" value="Unassembled WGS sequence"/>
</dbReference>
<proteinExistence type="predicted"/>
<dbReference type="AlphaFoldDB" id="A0AAW1TKG2"/>